<dbReference type="GO" id="GO:0005664">
    <property type="term" value="C:nuclear origin of replication recognition complex"/>
    <property type="evidence" value="ECO:0000318"/>
    <property type="project" value="GO_Central"/>
</dbReference>
<keyword evidence="9 10" id="KW-0539">Nucleus</keyword>
<dbReference type="GO" id="GO:0006270">
    <property type="term" value="P:DNA replication initiation"/>
    <property type="evidence" value="ECO:0000318"/>
    <property type="project" value="GO_Central"/>
</dbReference>
<dbReference type="SUPFAM" id="SSF82061">
    <property type="entry name" value="BAH domain"/>
    <property type="match status" value="1"/>
</dbReference>
<dbReference type="Proteomes" id="UP000001744">
    <property type="component" value="Unassembled WGS sequence"/>
</dbReference>
<dbReference type="InterPro" id="IPR054425">
    <property type="entry name" value="Cdc6_ORC1-like_ATPase_lid"/>
</dbReference>
<gene>
    <name evidence="14" type="primary">orc1</name>
    <name evidence="13" type="ORF">SJAG_03927</name>
</gene>
<comment type="subunit">
    <text evidence="10">ORC is composed of six subunits.</text>
</comment>
<dbReference type="EMBL" id="KE651167">
    <property type="protein sequence ID" value="EEB08756.1"/>
    <property type="molecule type" value="Genomic_DNA"/>
</dbReference>
<dbReference type="GeneID" id="7050559"/>
<dbReference type="Pfam" id="PF22606">
    <property type="entry name" value="Cdc6-ORC-like_ATPase_lid"/>
    <property type="match status" value="1"/>
</dbReference>
<organism evidence="13 15">
    <name type="scientific">Schizosaccharomyces japonicus (strain yFS275 / FY16936)</name>
    <name type="common">Fission yeast</name>
    <dbReference type="NCBI Taxonomy" id="402676"/>
    <lineage>
        <taxon>Eukaryota</taxon>
        <taxon>Fungi</taxon>
        <taxon>Dikarya</taxon>
        <taxon>Ascomycota</taxon>
        <taxon>Taphrinomycotina</taxon>
        <taxon>Schizosaccharomycetes</taxon>
        <taxon>Schizosaccharomycetales</taxon>
        <taxon>Schizosaccharomycetaceae</taxon>
        <taxon>Schizosaccharomyces</taxon>
    </lineage>
</organism>
<feature type="region of interest" description="Disordered" evidence="11">
    <location>
        <begin position="248"/>
        <end position="301"/>
    </location>
</feature>
<dbReference type="GO" id="GO:0003682">
    <property type="term" value="F:chromatin binding"/>
    <property type="evidence" value="ECO:0007669"/>
    <property type="project" value="InterPro"/>
</dbReference>
<feature type="compositionally biased region" description="Low complexity" evidence="11">
    <location>
        <begin position="1"/>
        <end position="21"/>
    </location>
</feature>
<protein>
    <recommendedName>
        <fullName evidence="10">Origin recognition complex subunit 1</fullName>
    </recommendedName>
</protein>
<evidence type="ECO:0000313" key="13">
    <source>
        <dbReference type="EMBL" id="EEB08756.1"/>
    </source>
</evidence>
<dbReference type="PANTHER" id="PTHR10763:SF23">
    <property type="entry name" value="ORIGIN RECOGNITION COMPLEX SUBUNIT 1"/>
    <property type="match status" value="1"/>
</dbReference>
<keyword evidence="6 10" id="KW-0067">ATP-binding</keyword>
<dbReference type="GO" id="GO:0033260">
    <property type="term" value="P:nuclear DNA replication"/>
    <property type="evidence" value="ECO:0007669"/>
    <property type="project" value="EnsemblFungi"/>
</dbReference>
<name>B6K5F2_SCHJY</name>
<dbReference type="JaponicusDB" id="SJAG_03927">
    <property type="gene designation" value="orc1"/>
</dbReference>
<dbReference type="GO" id="GO:0033314">
    <property type="term" value="P:mitotic DNA replication checkpoint signaling"/>
    <property type="evidence" value="ECO:0000318"/>
    <property type="project" value="GO_Central"/>
</dbReference>
<dbReference type="SUPFAM" id="SSF52540">
    <property type="entry name" value="P-loop containing nucleoside triphosphate hydrolases"/>
    <property type="match status" value="1"/>
</dbReference>
<dbReference type="InterPro" id="IPR003593">
    <property type="entry name" value="AAA+_ATPase"/>
</dbReference>
<evidence type="ECO:0000256" key="9">
    <source>
        <dbReference type="ARBA" id="ARBA00023242"/>
    </source>
</evidence>
<dbReference type="SMART" id="SM00439">
    <property type="entry name" value="BAH"/>
    <property type="match status" value="1"/>
</dbReference>
<dbReference type="STRING" id="402676.B6K5F2"/>
<dbReference type="InterPro" id="IPR050311">
    <property type="entry name" value="ORC1/CDC6"/>
</dbReference>
<proteinExistence type="inferred from homology"/>
<dbReference type="VEuPathDB" id="FungiDB:SJAG_03927"/>
<feature type="domain" description="BAH" evidence="12">
    <location>
        <begin position="59"/>
        <end position="191"/>
    </location>
</feature>
<dbReference type="Pfam" id="PF00004">
    <property type="entry name" value="AAA"/>
    <property type="match status" value="1"/>
</dbReference>
<keyword evidence="8 10" id="KW-0238">DNA-binding</keyword>
<dbReference type="GO" id="GO:0000785">
    <property type="term" value="C:chromatin"/>
    <property type="evidence" value="ECO:0007669"/>
    <property type="project" value="EnsemblFungi"/>
</dbReference>
<comment type="function">
    <text evidence="10">Component of the origin recognition complex (ORC) that binds origins of replication. DNA-binding is ATP-dependent, however specific DNA sequences that define origins of replication have not been identified so far. ORC is required to assemble the pre-replication complex necessary to initiate DNA replication.</text>
</comment>
<dbReference type="PANTHER" id="PTHR10763">
    <property type="entry name" value="CELL DIVISION CONTROL PROTEIN 6-RELATED"/>
    <property type="match status" value="1"/>
</dbReference>
<evidence type="ECO:0000256" key="1">
    <source>
        <dbReference type="ARBA" id="ARBA00004123"/>
    </source>
</evidence>
<dbReference type="InterPro" id="IPR003959">
    <property type="entry name" value="ATPase_AAA_core"/>
</dbReference>
<dbReference type="OrthoDB" id="1926878at2759"/>
<dbReference type="Gene3D" id="3.40.50.300">
    <property type="entry name" value="P-loop containing nucleotide triphosphate hydrolases"/>
    <property type="match status" value="1"/>
</dbReference>
<reference evidence="13 15" key="1">
    <citation type="journal article" date="2011" name="Science">
        <title>Comparative functional genomics of the fission yeasts.</title>
        <authorList>
            <person name="Rhind N."/>
            <person name="Chen Z."/>
            <person name="Yassour M."/>
            <person name="Thompson D.A."/>
            <person name="Haas B.J."/>
            <person name="Habib N."/>
            <person name="Wapinski I."/>
            <person name="Roy S."/>
            <person name="Lin M.F."/>
            <person name="Heiman D.I."/>
            <person name="Young S.K."/>
            <person name="Furuya K."/>
            <person name="Guo Y."/>
            <person name="Pidoux A."/>
            <person name="Chen H.M."/>
            <person name="Robbertse B."/>
            <person name="Goldberg J.M."/>
            <person name="Aoki K."/>
            <person name="Bayne E.H."/>
            <person name="Berlin A.M."/>
            <person name="Desjardins C.A."/>
            <person name="Dobbs E."/>
            <person name="Dukaj L."/>
            <person name="Fan L."/>
            <person name="FitzGerald M.G."/>
            <person name="French C."/>
            <person name="Gujja S."/>
            <person name="Hansen K."/>
            <person name="Keifenheim D."/>
            <person name="Levin J.Z."/>
            <person name="Mosher R.A."/>
            <person name="Mueller C.A."/>
            <person name="Pfiffner J."/>
            <person name="Priest M."/>
            <person name="Russ C."/>
            <person name="Smialowska A."/>
            <person name="Swoboda P."/>
            <person name="Sykes S.M."/>
            <person name="Vaughn M."/>
            <person name="Vengrova S."/>
            <person name="Yoder R."/>
            <person name="Zeng Q."/>
            <person name="Allshire R."/>
            <person name="Baulcombe D."/>
            <person name="Birren B.W."/>
            <person name="Brown W."/>
            <person name="Ekwall K."/>
            <person name="Kellis M."/>
            <person name="Leatherwood J."/>
            <person name="Levin H."/>
            <person name="Margalit H."/>
            <person name="Martienssen R."/>
            <person name="Nieduszynski C.A."/>
            <person name="Spatafora J.W."/>
            <person name="Friedman N."/>
            <person name="Dalgaard J.Z."/>
            <person name="Baumann P."/>
            <person name="Niki H."/>
            <person name="Regev A."/>
            <person name="Nusbaum C."/>
        </authorList>
    </citation>
    <scope>NUCLEOTIDE SEQUENCE [LARGE SCALE GENOMIC DNA]</scope>
    <source>
        <strain evidence="15">yFS275 / FY16936</strain>
    </source>
</reference>
<accession>B6K5F2</accession>
<dbReference type="PROSITE" id="PS51038">
    <property type="entry name" value="BAH"/>
    <property type="match status" value="1"/>
</dbReference>
<dbReference type="Pfam" id="PF01426">
    <property type="entry name" value="BAH"/>
    <property type="match status" value="1"/>
</dbReference>
<keyword evidence="7" id="KW-0460">Magnesium</keyword>
<evidence type="ECO:0000313" key="14">
    <source>
        <dbReference type="JaponicusDB" id="SJAG_03927"/>
    </source>
</evidence>
<keyword evidence="3 10" id="KW-0235">DNA replication</keyword>
<dbReference type="RefSeq" id="XP_002175049.1">
    <property type="nucleotide sequence ID" value="XM_002175013.1"/>
</dbReference>
<evidence type="ECO:0000256" key="5">
    <source>
        <dbReference type="ARBA" id="ARBA00022741"/>
    </source>
</evidence>
<evidence type="ECO:0000256" key="8">
    <source>
        <dbReference type="ARBA" id="ARBA00023125"/>
    </source>
</evidence>
<dbReference type="CDD" id="cd00009">
    <property type="entry name" value="AAA"/>
    <property type="match status" value="1"/>
</dbReference>
<evidence type="ECO:0000256" key="10">
    <source>
        <dbReference type="RuleBase" id="RU365058"/>
    </source>
</evidence>
<feature type="compositionally biased region" description="Basic residues" evidence="11">
    <location>
        <begin position="270"/>
        <end position="279"/>
    </location>
</feature>
<dbReference type="GO" id="GO:0005524">
    <property type="term" value="F:ATP binding"/>
    <property type="evidence" value="ECO:0007669"/>
    <property type="project" value="UniProtKB-KW"/>
</dbReference>
<comment type="similarity">
    <text evidence="2 10">Belongs to the ORC1 family.</text>
</comment>
<evidence type="ECO:0000256" key="3">
    <source>
        <dbReference type="ARBA" id="ARBA00022705"/>
    </source>
</evidence>
<dbReference type="GO" id="GO:0003688">
    <property type="term" value="F:DNA replication origin binding"/>
    <property type="evidence" value="ECO:0000318"/>
    <property type="project" value="GO_Central"/>
</dbReference>
<dbReference type="GO" id="GO:0046872">
    <property type="term" value="F:metal ion binding"/>
    <property type="evidence" value="ECO:0007669"/>
    <property type="project" value="UniProtKB-KW"/>
</dbReference>
<evidence type="ECO:0000313" key="15">
    <source>
        <dbReference type="Proteomes" id="UP000001744"/>
    </source>
</evidence>
<dbReference type="OMA" id="YEDHPWE"/>
<dbReference type="Gene3D" id="2.30.30.490">
    <property type="match status" value="1"/>
</dbReference>
<evidence type="ECO:0000256" key="7">
    <source>
        <dbReference type="ARBA" id="ARBA00022842"/>
    </source>
</evidence>
<dbReference type="eggNOG" id="KOG1514">
    <property type="taxonomic scope" value="Eukaryota"/>
</dbReference>
<dbReference type="HOGENOM" id="CLU_012774_1_1_1"/>
<dbReference type="Gene3D" id="1.10.8.60">
    <property type="match status" value="1"/>
</dbReference>
<evidence type="ECO:0000256" key="2">
    <source>
        <dbReference type="ARBA" id="ARBA00008398"/>
    </source>
</evidence>
<dbReference type="AlphaFoldDB" id="B6K5F2"/>
<feature type="region of interest" description="Disordered" evidence="11">
    <location>
        <begin position="1"/>
        <end position="27"/>
    </location>
</feature>
<evidence type="ECO:0000256" key="4">
    <source>
        <dbReference type="ARBA" id="ARBA00022723"/>
    </source>
</evidence>
<dbReference type="InterPro" id="IPR043151">
    <property type="entry name" value="BAH_sf"/>
</dbReference>
<keyword evidence="15" id="KW-1185">Reference proteome</keyword>
<sequence length="704" mass="80486">MSQRKSLRSQQLARLSSISSDSESDSEYDTEERFGRWIGEPHKVEGGRVYYNALSKNEIVFRIGDAVTIYDGDSSYYVGIIEYLYEKNNRSKAMGEKYLQLIWFTRAFAKRMELKKDLLLPDRHLCELYMTPGRDENLTSCVLDKVNVYNEAEFFSKFPKGISPKNKRLLETNFFVRKGVNMRAKRYTENIDWSEYRENIKKIKELVWYLEEKLAPSLTSAKRKRAKEDDYKFYSEEDDDSLQEAELLPSDDDEFGPSPFRDTSNSVPKTPRRRKKKAKASSEPSSTLTTPRRSAKKPLQITPLPMRVMPLNEFQGSPHKKARALLHVSAIPNSLEGRDKEFTTIFSSIESALEEGTGACLYISGTPGTGKTATVHEVIWSLQDMATKNQITDFTFCEINGMKVTTATQAYAQLWESLTGDRVTPKHAMELLDKRFTLPSPNRNPCVVLMDELDQLVTHNQKVLYNFFNWPSLPHSRLIVVAIANTMDLPERVLTNRISSRLGLSRITFEPYNHMQLERIISSRLELVKDELLFTNDSIQFAARKVAAISGDARRALDICRRASELAENKNCKVTPNLIYQAILEMTTSPLQSLLKSLSFVQKVLVCAVVNRMRRSGFAESFLCEVMDEAERLKTTSEKFSSSSVSQTRKADRLQYRYALSSLVESGIFLIDGKQTRHSRVRLAIGDEEVKMAFRDDSELRGIA</sequence>
<dbReference type="FunFam" id="3.40.50.300:FF:000199">
    <property type="entry name" value="Origin recognition complex subunit 1"/>
    <property type="match status" value="1"/>
</dbReference>
<dbReference type="SMART" id="SM00382">
    <property type="entry name" value="AAA"/>
    <property type="match status" value="1"/>
</dbReference>
<evidence type="ECO:0000256" key="6">
    <source>
        <dbReference type="ARBA" id="ARBA00022840"/>
    </source>
</evidence>
<evidence type="ECO:0000259" key="12">
    <source>
        <dbReference type="PROSITE" id="PS51038"/>
    </source>
</evidence>
<dbReference type="GO" id="GO:0016887">
    <property type="term" value="F:ATP hydrolysis activity"/>
    <property type="evidence" value="ECO:0007669"/>
    <property type="project" value="InterPro"/>
</dbReference>
<dbReference type="InterPro" id="IPR001025">
    <property type="entry name" value="BAH_dom"/>
</dbReference>
<dbReference type="InterPro" id="IPR027417">
    <property type="entry name" value="P-loop_NTPase"/>
</dbReference>
<evidence type="ECO:0000256" key="11">
    <source>
        <dbReference type="SAM" id="MobiDB-lite"/>
    </source>
</evidence>
<keyword evidence="5 10" id="KW-0547">Nucleotide-binding</keyword>
<keyword evidence="4" id="KW-0479">Metal-binding</keyword>
<comment type="subcellular location">
    <subcellularLocation>
        <location evidence="1 10">Nucleus</location>
    </subcellularLocation>
</comment>